<dbReference type="AlphaFoldDB" id="A0A4Q9P8V0"/>
<dbReference type="GO" id="GO:0005634">
    <property type="term" value="C:nucleus"/>
    <property type="evidence" value="ECO:0007669"/>
    <property type="project" value="TreeGrafter"/>
</dbReference>
<evidence type="ECO:0000256" key="1">
    <source>
        <dbReference type="SAM" id="MobiDB-lite"/>
    </source>
</evidence>
<evidence type="ECO:0000313" key="2">
    <source>
        <dbReference type="EMBL" id="TBU60904.1"/>
    </source>
</evidence>
<dbReference type="SMART" id="SM00317">
    <property type="entry name" value="SET"/>
    <property type="match status" value="1"/>
</dbReference>
<proteinExistence type="predicted"/>
<dbReference type="InterPro" id="IPR050869">
    <property type="entry name" value="H3K4_H4K5_MeTrfase"/>
</dbReference>
<protein>
    <submittedName>
        <fullName evidence="2">Uncharacterized protein</fullName>
    </submittedName>
</protein>
<feature type="region of interest" description="Disordered" evidence="1">
    <location>
        <begin position="149"/>
        <end position="171"/>
    </location>
</feature>
<name>A0A4Q9P8V0_9APHY</name>
<dbReference type="InterPro" id="IPR046341">
    <property type="entry name" value="SET_dom_sf"/>
</dbReference>
<dbReference type="SUPFAM" id="SSF82199">
    <property type="entry name" value="SET domain"/>
    <property type="match status" value="1"/>
</dbReference>
<dbReference type="STRING" id="114155.A0A4Q9P8V0"/>
<dbReference type="EMBL" id="ML145101">
    <property type="protein sequence ID" value="TBU60904.1"/>
    <property type="molecule type" value="Genomic_DNA"/>
</dbReference>
<dbReference type="CDD" id="cd20071">
    <property type="entry name" value="SET_SMYD"/>
    <property type="match status" value="1"/>
</dbReference>
<dbReference type="PROSITE" id="PS50280">
    <property type="entry name" value="SET"/>
    <property type="match status" value="1"/>
</dbReference>
<keyword evidence="3" id="KW-1185">Reference proteome</keyword>
<feature type="compositionally biased region" description="Low complexity" evidence="1">
    <location>
        <begin position="320"/>
        <end position="344"/>
    </location>
</feature>
<feature type="region of interest" description="Disordered" evidence="1">
    <location>
        <begin position="320"/>
        <end position="368"/>
    </location>
</feature>
<sequence>MSVHDATTASASSTTPPGPLLHIRTDPYAGRKYHATSPLPENADLLGSCAPFSYTIWKRFRNEVCAECWRYDRGRRSFLTRRDDEGLGEHVPPDASTGTQNVRQNAPRGPKPTSTTGAGLWFCDAACQRSWIAREGADAVGLLRQLEGARRKARPKPQPQPVPRGDAERELTQEAVDRVWDAVRERERSPKEVRKWRDIQLDDYETDMARYVLLAFLRYHRERCERHADEVQSPPLTGRPPYSCTLGRLPSYQSGVRPDGLLDTNPIEAKEGYEQGSEWSTFASLQSNELSLLRACPEILEHQTRVYQLLRGRFGRSSVAADSVPAPSRRPPLSASSPLKLPGSTADVGGPREKPAGGDSATENGTPELGDIITVAGVRTALGIDPGNSFGVWEVPLMDESECLGFAVYPIASFFNHHCSPNVRKEREGRTLRFLTTRTVEEGEELCISYGHVEGMDWATRQQELLEGWYFSCRCSRCKSEDPRGAQT</sequence>
<dbReference type="Pfam" id="PF00856">
    <property type="entry name" value="SET"/>
    <property type="match status" value="1"/>
</dbReference>
<gene>
    <name evidence="2" type="ORF">BD310DRAFT_921717</name>
</gene>
<feature type="region of interest" description="Disordered" evidence="1">
    <location>
        <begin position="1"/>
        <end position="25"/>
    </location>
</feature>
<evidence type="ECO:0000313" key="3">
    <source>
        <dbReference type="Proteomes" id="UP000292082"/>
    </source>
</evidence>
<dbReference type="Gene3D" id="2.170.270.10">
    <property type="entry name" value="SET domain"/>
    <property type="match status" value="1"/>
</dbReference>
<accession>A0A4Q9P8V0</accession>
<dbReference type="PANTHER" id="PTHR12197:SF294">
    <property type="entry name" value="POTENTIAL PROTEIN LYSINE METHYLTRANSFERASE SET6"/>
    <property type="match status" value="1"/>
</dbReference>
<feature type="compositionally biased region" description="Low complexity" evidence="1">
    <location>
        <begin position="1"/>
        <end position="15"/>
    </location>
</feature>
<reference evidence="2 3" key="1">
    <citation type="submission" date="2019-01" db="EMBL/GenBank/DDBJ databases">
        <title>Draft genome sequences of three monokaryotic isolates of the white-rot basidiomycete fungus Dichomitus squalens.</title>
        <authorList>
            <consortium name="DOE Joint Genome Institute"/>
            <person name="Lopez S.C."/>
            <person name="Andreopoulos B."/>
            <person name="Pangilinan J."/>
            <person name="Lipzen A."/>
            <person name="Riley R."/>
            <person name="Ahrendt S."/>
            <person name="Ng V."/>
            <person name="Barry K."/>
            <person name="Daum C."/>
            <person name="Grigoriev I.V."/>
            <person name="Hilden K.S."/>
            <person name="Makela M.R."/>
            <person name="de Vries R.P."/>
        </authorList>
    </citation>
    <scope>NUCLEOTIDE SEQUENCE [LARGE SCALE GENOMIC DNA]</scope>
    <source>
        <strain evidence="2 3">CBS 464.89</strain>
    </source>
</reference>
<dbReference type="Proteomes" id="UP000292082">
    <property type="component" value="Unassembled WGS sequence"/>
</dbReference>
<dbReference type="InterPro" id="IPR001214">
    <property type="entry name" value="SET_dom"/>
</dbReference>
<dbReference type="PANTHER" id="PTHR12197">
    <property type="entry name" value="HISTONE-LYSINE N-METHYLTRANSFERASE SMYD"/>
    <property type="match status" value="1"/>
</dbReference>
<organism evidence="2 3">
    <name type="scientific">Dichomitus squalens</name>
    <dbReference type="NCBI Taxonomy" id="114155"/>
    <lineage>
        <taxon>Eukaryota</taxon>
        <taxon>Fungi</taxon>
        <taxon>Dikarya</taxon>
        <taxon>Basidiomycota</taxon>
        <taxon>Agaricomycotina</taxon>
        <taxon>Agaricomycetes</taxon>
        <taxon>Polyporales</taxon>
        <taxon>Polyporaceae</taxon>
        <taxon>Dichomitus</taxon>
    </lineage>
</organism>
<feature type="region of interest" description="Disordered" evidence="1">
    <location>
        <begin position="84"/>
        <end position="115"/>
    </location>
</feature>